<dbReference type="Gene3D" id="3.40.190.170">
    <property type="entry name" value="Bacterial extracellular solute-binding protein, family 7"/>
    <property type="match status" value="1"/>
</dbReference>
<dbReference type="PANTHER" id="PTHR33376:SF15">
    <property type="entry name" value="BLL6794 PROTEIN"/>
    <property type="match status" value="1"/>
</dbReference>
<evidence type="ECO:0000313" key="2">
    <source>
        <dbReference type="EMBL" id="AJQ96138.1"/>
    </source>
</evidence>
<dbReference type="KEGG" id="gsn:YC6258_04102"/>
<reference evidence="2" key="1">
    <citation type="submission" date="2014-01" db="EMBL/GenBank/DDBJ databases">
        <title>Full genme sequencing of cellulolytic bacterium Gynuella sunshinyii YC6258T gen. nov., sp. nov.</title>
        <authorList>
            <person name="Khan H."/>
            <person name="Chung E.J."/>
            <person name="Chung Y.R."/>
        </authorList>
    </citation>
    <scope>NUCLEOTIDE SEQUENCE [LARGE SCALE GENOMIC DNA]</scope>
    <source>
        <strain evidence="2">YC6258</strain>
    </source>
</reference>
<dbReference type="InterPro" id="IPR038404">
    <property type="entry name" value="TRAP_DctP_sf"/>
</dbReference>
<protein>
    <submittedName>
        <fullName evidence="2">TRAP-type C4-dicarboxylate transport system, periplasmic component</fullName>
    </submittedName>
</protein>
<keyword evidence="3" id="KW-1185">Reference proteome</keyword>
<dbReference type="GO" id="GO:0055085">
    <property type="term" value="P:transmembrane transport"/>
    <property type="evidence" value="ECO:0007669"/>
    <property type="project" value="InterPro"/>
</dbReference>
<keyword evidence="1" id="KW-0732">Signal</keyword>
<dbReference type="Proteomes" id="UP000032266">
    <property type="component" value="Chromosome"/>
</dbReference>
<dbReference type="RefSeq" id="WP_044618221.1">
    <property type="nucleotide sequence ID" value="NZ_CP007142.1"/>
</dbReference>
<dbReference type="HOGENOM" id="CLU_036176_2_0_6"/>
<dbReference type="PANTHER" id="PTHR33376">
    <property type="match status" value="1"/>
</dbReference>
<dbReference type="CDD" id="cd13665">
    <property type="entry name" value="PBP2_TRAP_Dctp3_4"/>
    <property type="match status" value="1"/>
</dbReference>
<evidence type="ECO:0000256" key="1">
    <source>
        <dbReference type="ARBA" id="ARBA00022729"/>
    </source>
</evidence>
<dbReference type="InterPro" id="IPR018389">
    <property type="entry name" value="DctP_fam"/>
</dbReference>
<gene>
    <name evidence="2" type="ORF">YC6258_04102</name>
</gene>
<dbReference type="EMBL" id="CP007142">
    <property type="protein sequence ID" value="AJQ96138.1"/>
    <property type="molecule type" value="Genomic_DNA"/>
</dbReference>
<accession>A0A0C5VS15</accession>
<dbReference type="PATRIC" id="fig|1445510.3.peg.4074"/>
<dbReference type="Pfam" id="PF03480">
    <property type="entry name" value="DctP"/>
    <property type="match status" value="1"/>
</dbReference>
<name>A0A0C5VS15_9GAMM</name>
<sequence length="346" mass="37988">MLRKAIKIMGVGIVTMGFATSVFAADVVLRLHQMLPPQATIPAKVLEPWAKKIESESGGRISVQLYPSMQLGGKPSDLIDQARDGVVDVIWTLFGYTPGRYPKTEVFELPFIGTTAEATSMAFQEYYDTYLTDDKAFRGLKVLAVHTHGPGLLHTRNSAIEKLDDLKGLKLRGTSRVVNAMLSSLGASPLGMPVPAVPEALSKGVIDGTVVPWEVTPSVKIAELAPYHTEFSGRYGLYTAAFLFAMNQDTYDSLPADLKKVIDNNSGMALAQKFGQAMDEGDKRGYDIAVKANNTIVKLDDAETARWKTVSEKVTEDWVKEMDKRKMDGTKLYQAAKALIEKYDSK</sequence>
<evidence type="ECO:0000313" key="3">
    <source>
        <dbReference type="Proteomes" id="UP000032266"/>
    </source>
</evidence>
<dbReference type="STRING" id="1445510.YC6258_04102"/>
<dbReference type="AlphaFoldDB" id="A0A0C5VS15"/>
<dbReference type="NCBIfam" id="NF037995">
    <property type="entry name" value="TRAP_S1"/>
    <property type="match status" value="1"/>
</dbReference>
<organism evidence="2 3">
    <name type="scientific">Gynuella sunshinyii YC6258</name>
    <dbReference type="NCBI Taxonomy" id="1445510"/>
    <lineage>
        <taxon>Bacteria</taxon>
        <taxon>Pseudomonadati</taxon>
        <taxon>Pseudomonadota</taxon>
        <taxon>Gammaproteobacteria</taxon>
        <taxon>Oceanospirillales</taxon>
        <taxon>Saccharospirillaceae</taxon>
        <taxon>Gynuella</taxon>
    </lineage>
</organism>
<proteinExistence type="predicted"/>
<dbReference type="OrthoDB" id="9177965at2"/>